<name>A0A8T0N708_PANVG</name>
<keyword evidence="6" id="KW-1133">Transmembrane helix</keyword>
<evidence type="ECO:0000259" key="7">
    <source>
        <dbReference type="PROSITE" id="PS51999"/>
    </source>
</evidence>
<feature type="transmembrane region" description="Helical" evidence="6">
    <location>
        <begin position="166"/>
        <end position="183"/>
    </location>
</feature>
<evidence type="ECO:0000313" key="8">
    <source>
        <dbReference type="EMBL" id="KAG2544638.1"/>
    </source>
</evidence>
<keyword evidence="6" id="KW-0472">Membrane</keyword>
<keyword evidence="9" id="KW-1185">Reference proteome</keyword>
<gene>
    <name evidence="8" type="ORF">PVAP13_9KG117321</name>
</gene>
<keyword evidence="3" id="KW-0862">Zinc</keyword>
<evidence type="ECO:0000256" key="2">
    <source>
        <dbReference type="ARBA" id="ARBA00022771"/>
    </source>
</evidence>
<dbReference type="Proteomes" id="UP000823388">
    <property type="component" value="Chromosome 9K"/>
</dbReference>
<keyword evidence="1" id="KW-0479">Metal-binding</keyword>
<keyword evidence="2 4" id="KW-0863">Zinc-finger</keyword>
<evidence type="ECO:0000256" key="6">
    <source>
        <dbReference type="SAM" id="Phobius"/>
    </source>
</evidence>
<comment type="caution">
    <text evidence="8">The sequence shown here is derived from an EMBL/GenBank/DDBJ whole genome shotgun (WGS) entry which is preliminary data.</text>
</comment>
<dbReference type="Pfam" id="PF06839">
    <property type="entry name" value="Zn_ribbon_GRF"/>
    <property type="match status" value="1"/>
</dbReference>
<evidence type="ECO:0000313" key="9">
    <source>
        <dbReference type="Proteomes" id="UP000823388"/>
    </source>
</evidence>
<evidence type="ECO:0000256" key="1">
    <source>
        <dbReference type="ARBA" id="ARBA00022723"/>
    </source>
</evidence>
<feature type="region of interest" description="Disordered" evidence="5">
    <location>
        <begin position="1"/>
        <end position="24"/>
    </location>
</feature>
<dbReference type="PANTHER" id="PTHR33248">
    <property type="entry name" value="ZINC ION-BINDING PROTEIN"/>
    <property type="match status" value="1"/>
</dbReference>
<evidence type="ECO:0000256" key="5">
    <source>
        <dbReference type="SAM" id="MobiDB-lite"/>
    </source>
</evidence>
<reference evidence="8 9" key="1">
    <citation type="submission" date="2020-05" db="EMBL/GenBank/DDBJ databases">
        <title>WGS assembly of Panicum virgatum.</title>
        <authorList>
            <person name="Lovell J.T."/>
            <person name="Jenkins J."/>
            <person name="Shu S."/>
            <person name="Juenger T.E."/>
            <person name="Schmutz J."/>
        </authorList>
    </citation>
    <scope>NUCLEOTIDE SEQUENCE [LARGE SCALE GENOMIC DNA]</scope>
    <source>
        <strain evidence="9">cv. AP13</strain>
    </source>
</reference>
<keyword evidence="6" id="KW-0812">Transmembrane</keyword>
<proteinExistence type="predicted"/>
<evidence type="ECO:0000256" key="4">
    <source>
        <dbReference type="PROSITE-ProRule" id="PRU01343"/>
    </source>
</evidence>
<accession>A0A8T0N708</accession>
<dbReference type="EMBL" id="CM029053">
    <property type="protein sequence ID" value="KAG2544638.1"/>
    <property type="molecule type" value="Genomic_DNA"/>
</dbReference>
<evidence type="ECO:0000256" key="3">
    <source>
        <dbReference type="ARBA" id="ARBA00022833"/>
    </source>
</evidence>
<sequence>MASASSGRSSTRSSACGGRGGDADRGTSWSPIAYWEGPLEYKPTVYCKCKKKAPRWISWSIMNPGRRYYACINRRAGGCDFWQWHDEDSTTPFVKQLLIDLRDKVWALAKENAELRDSFADARSGTEQQLFGTLQWTALTTALADKESEVFSLTGNLKKLETQRQLLVVAIIDCMCIVVGMLFT</sequence>
<dbReference type="InterPro" id="IPR010666">
    <property type="entry name" value="Znf_GRF"/>
</dbReference>
<feature type="compositionally biased region" description="Low complexity" evidence="5">
    <location>
        <begin position="1"/>
        <end position="16"/>
    </location>
</feature>
<organism evidence="8 9">
    <name type="scientific">Panicum virgatum</name>
    <name type="common">Blackwell switchgrass</name>
    <dbReference type="NCBI Taxonomy" id="38727"/>
    <lineage>
        <taxon>Eukaryota</taxon>
        <taxon>Viridiplantae</taxon>
        <taxon>Streptophyta</taxon>
        <taxon>Embryophyta</taxon>
        <taxon>Tracheophyta</taxon>
        <taxon>Spermatophyta</taxon>
        <taxon>Magnoliopsida</taxon>
        <taxon>Liliopsida</taxon>
        <taxon>Poales</taxon>
        <taxon>Poaceae</taxon>
        <taxon>PACMAD clade</taxon>
        <taxon>Panicoideae</taxon>
        <taxon>Panicodae</taxon>
        <taxon>Paniceae</taxon>
        <taxon>Panicinae</taxon>
        <taxon>Panicum</taxon>
        <taxon>Panicum sect. Hiantes</taxon>
    </lineage>
</organism>
<feature type="domain" description="GRF-type" evidence="7">
    <location>
        <begin position="47"/>
        <end position="88"/>
    </location>
</feature>
<dbReference type="PROSITE" id="PS51999">
    <property type="entry name" value="ZF_GRF"/>
    <property type="match status" value="1"/>
</dbReference>
<protein>
    <recommendedName>
        <fullName evidence="7">GRF-type domain-containing protein</fullName>
    </recommendedName>
</protein>
<dbReference type="GO" id="GO:0008270">
    <property type="term" value="F:zinc ion binding"/>
    <property type="evidence" value="ECO:0007669"/>
    <property type="project" value="UniProtKB-KW"/>
</dbReference>
<dbReference type="AlphaFoldDB" id="A0A8T0N708"/>